<name>A0ABR3QG09_9TREE</name>
<dbReference type="EMBL" id="JBBXJM010000001">
    <property type="protein sequence ID" value="KAL1413639.1"/>
    <property type="molecule type" value="Genomic_DNA"/>
</dbReference>
<gene>
    <name evidence="2" type="ORF">Q8F55_001417</name>
</gene>
<evidence type="ECO:0000256" key="1">
    <source>
        <dbReference type="SAM" id="MobiDB-lite"/>
    </source>
</evidence>
<evidence type="ECO:0000313" key="2">
    <source>
        <dbReference type="EMBL" id="KAL1413639.1"/>
    </source>
</evidence>
<keyword evidence="3" id="KW-1185">Reference proteome</keyword>
<comment type="caution">
    <text evidence="2">The sequence shown here is derived from an EMBL/GenBank/DDBJ whole genome shotgun (WGS) entry which is preliminary data.</text>
</comment>
<evidence type="ECO:0000313" key="3">
    <source>
        <dbReference type="Proteomes" id="UP001565368"/>
    </source>
</evidence>
<dbReference type="RefSeq" id="XP_069213583.1">
    <property type="nucleotide sequence ID" value="XM_069350039.1"/>
</dbReference>
<feature type="region of interest" description="Disordered" evidence="1">
    <location>
        <begin position="1"/>
        <end position="89"/>
    </location>
</feature>
<feature type="compositionally biased region" description="Polar residues" evidence="1">
    <location>
        <begin position="41"/>
        <end position="54"/>
    </location>
</feature>
<dbReference type="GeneID" id="95982460"/>
<accession>A0ABR3QG09</accession>
<organism evidence="2 3">
    <name type="scientific">Vanrija albida</name>
    <dbReference type="NCBI Taxonomy" id="181172"/>
    <lineage>
        <taxon>Eukaryota</taxon>
        <taxon>Fungi</taxon>
        <taxon>Dikarya</taxon>
        <taxon>Basidiomycota</taxon>
        <taxon>Agaricomycotina</taxon>
        <taxon>Tremellomycetes</taxon>
        <taxon>Trichosporonales</taxon>
        <taxon>Trichosporonaceae</taxon>
        <taxon>Vanrija</taxon>
    </lineage>
</organism>
<reference evidence="2 3" key="1">
    <citation type="submission" date="2023-08" db="EMBL/GenBank/DDBJ databases">
        <title>Annotated Genome Sequence of Vanrija albida AlHP1.</title>
        <authorList>
            <person name="Herzog R."/>
        </authorList>
    </citation>
    <scope>NUCLEOTIDE SEQUENCE [LARGE SCALE GENOMIC DNA]</scope>
    <source>
        <strain evidence="2 3">AlHP1</strain>
    </source>
</reference>
<protein>
    <submittedName>
        <fullName evidence="2">Uncharacterized protein</fullName>
    </submittedName>
</protein>
<feature type="compositionally biased region" description="Polar residues" evidence="1">
    <location>
        <begin position="72"/>
        <end position="89"/>
    </location>
</feature>
<sequence length="89" mass="9578">MPSLRICLSPGPFSTPTWSPTHRDSLKPVHQHWFTTPLHPGSQSRASSVPSTPGASPAISPMPLPSPPVDRWSSTPDWTSLTRAVSSPL</sequence>
<dbReference type="Proteomes" id="UP001565368">
    <property type="component" value="Unassembled WGS sequence"/>
</dbReference>
<proteinExistence type="predicted"/>